<reference evidence="1" key="1">
    <citation type="submission" date="2020-03" db="EMBL/GenBank/DDBJ databases">
        <title>The deep terrestrial virosphere.</title>
        <authorList>
            <person name="Holmfeldt K."/>
            <person name="Nilsson E."/>
            <person name="Simone D."/>
            <person name="Lopez-Fernandez M."/>
            <person name="Wu X."/>
            <person name="de Brujin I."/>
            <person name="Lundin D."/>
            <person name="Andersson A."/>
            <person name="Bertilsson S."/>
            <person name="Dopson M."/>
        </authorList>
    </citation>
    <scope>NUCLEOTIDE SEQUENCE</scope>
    <source>
        <strain evidence="1">TM448A00317</strain>
        <strain evidence="2">TM448B00343</strain>
    </source>
</reference>
<dbReference type="EMBL" id="MT144611">
    <property type="protein sequence ID" value="QJH95003.1"/>
    <property type="molecule type" value="Genomic_DNA"/>
</dbReference>
<gene>
    <name evidence="1" type="ORF">TM448A00317_0004</name>
    <name evidence="2" type="ORF">TM448B00343_0009</name>
</gene>
<accession>A0A6H1ZF60</accession>
<organism evidence="1">
    <name type="scientific">viral metagenome</name>
    <dbReference type="NCBI Taxonomy" id="1070528"/>
    <lineage>
        <taxon>unclassified sequences</taxon>
        <taxon>metagenomes</taxon>
        <taxon>organismal metagenomes</taxon>
    </lineage>
</organism>
<protein>
    <submittedName>
        <fullName evidence="1">Uncharacterized protein</fullName>
    </submittedName>
</protein>
<sequence length="390" mass="41605">MAVPTVTIGNPTKKSDYDDLVSWVHANKLARDGQVPATGVMQWDKGADVASAGTLVLGNDGNYFDITGTTGITAISQQDVGAVNVQAGTVVKLHFNGACPITHNATSLPLPGKANITTAAGDELEFICLDATNQYWRCTNYSPANGIDHDALLNFVANEHLLPAAIDHDALLNFVANEHLLPAAIDHDALLNFVANKHLLPAAINHDALLNFVANEHLPGIDEDNMVSNSAVHVPVQQSVKAYVDAAIAGAGRALRYKCYLSDRSLNYGTNTWISIEFNTEAVDEIGCTFSGYGVVVPAGIYLVLLNVLWLNFAANSYAWAGIYQNATMMQQSWGHSGGLTVYVGTRCYTVLSCAANDVIYGKIYQNASTSADLEGGVANETSMEIIKIG</sequence>
<dbReference type="EMBL" id="MT144003">
    <property type="protein sequence ID" value="QJA46102.1"/>
    <property type="molecule type" value="Genomic_DNA"/>
</dbReference>
<evidence type="ECO:0000313" key="2">
    <source>
        <dbReference type="EMBL" id="QJH95003.1"/>
    </source>
</evidence>
<proteinExistence type="predicted"/>
<dbReference type="AlphaFoldDB" id="A0A6H1ZF60"/>
<name>A0A6H1ZF60_9ZZZZ</name>
<evidence type="ECO:0000313" key="1">
    <source>
        <dbReference type="EMBL" id="QJA46102.1"/>
    </source>
</evidence>